<evidence type="ECO:0000256" key="6">
    <source>
        <dbReference type="ARBA" id="ARBA00022741"/>
    </source>
</evidence>
<feature type="domain" description="Tyrosine-protein phosphatase" evidence="14">
    <location>
        <begin position="140"/>
        <end position="301"/>
    </location>
</feature>
<keyword evidence="4" id="KW-0808">Transferase</keyword>
<dbReference type="CDD" id="cd07895">
    <property type="entry name" value="Adenylation_mRNA_capping"/>
    <property type="match status" value="1"/>
</dbReference>
<dbReference type="Pfam" id="PF03919">
    <property type="entry name" value="mRNA_cap_C"/>
    <property type="match status" value="1"/>
</dbReference>
<evidence type="ECO:0000256" key="5">
    <source>
        <dbReference type="ARBA" id="ARBA00022695"/>
    </source>
</evidence>
<keyword evidence="8" id="KW-0904">Protein phosphatase</keyword>
<dbReference type="PROSITE" id="PS50056">
    <property type="entry name" value="TYR_PHOSPHATASE_2"/>
    <property type="match status" value="2"/>
</dbReference>
<dbReference type="Gene3D" id="3.90.190.10">
    <property type="entry name" value="Protein tyrosine phosphatase superfamily"/>
    <property type="match status" value="2"/>
</dbReference>
<reference evidence="16" key="1">
    <citation type="submission" date="2022-12" db="EMBL/GenBank/DDBJ databases">
        <title>Genome assemblies of Blomia tropicalis.</title>
        <authorList>
            <person name="Cui Y."/>
        </authorList>
    </citation>
    <scope>NUCLEOTIDE SEQUENCE</scope>
    <source>
        <tissue evidence="16">Adult mites</tissue>
    </source>
</reference>
<evidence type="ECO:0000256" key="4">
    <source>
        <dbReference type="ARBA" id="ARBA00022679"/>
    </source>
</evidence>
<dbReference type="GO" id="GO:0004721">
    <property type="term" value="F:phosphoprotein phosphatase activity"/>
    <property type="evidence" value="ECO:0007669"/>
    <property type="project" value="UniProtKB-KW"/>
</dbReference>
<feature type="region of interest" description="Disordered" evidence="13">
    <location>
        <begin position="316"/>
        <end position="362"/>
    </location>
</feature>
<keyword evidence="9" id="KW-0506">mRNA capping</keyword>
<comment type="subcellular location">
    <subcellularLocation>
        <location evidence="1">Nucleus</location>
    </subcellularLocation>
</comment>
<evidence type="ECO:0000259" key="15">
    <source>
        <dbReference type="PROSITE" id="PS50056"/>
    </source>
</evidence>
<keyword evidence="17" id="KW-1185">Reference proteome</keyword>
<dbReference type="EMBL" id="JAPWDV010000001">
    <property type="protein sequence ID" value="KAJ6222243.1"/>
    <property type="molecule type" value="Genomic_DNA"/>
</dbReference>
<dbReference type="FunFam" id="2.40.50.140:FF:000291">
    <property type="entry name" value="mRNA-capping enzyme"/>
    <property type="match status" value="1"/>
</dbReference>
<dbReference type="GO" id="GO:0140818">
    <property type="term" value="F:mRNA 5'-triphosphate monophosphatase activity"/>
    <property type="evidence" value="ECO:0007669"/>
    <property type="project" value="InterPro"/>
</dbReference>
<evidence type="ECO:0000256" key="2">
    <source>
        <dbReference type="ARBA" id="ARBA00012475"/>
    </source>
</evidence>
<organism evidence="16 17">
    <name type="scientific">Blomia tropicalis</name>
    <name type="common">Mite</name>
    <dbReference type="NCBI Taxonomy" id="40697"/>
    <lineage>
        <taxon>Eukaryota</taxon>
        <taxon>Metazoa</taxon>
        <taxon>Ecdysozoa</taxon>
        <taxon>Arthropoda</taxon>
        <taxon>Chelicerata</taxon>
        <taxon>Arachnida</taxon>
        <taxon>Acari</taxon>
        <taxon>Acariformes</taxon>
        <taxon>Sarcoptiformes</taxon>
        <taxon>Astigmata</taxon>
        <taxon>Glycyphagoidea</taxon>
        <taxon>Echimyopodidae</taxon>
        <taxon>Blomia</taxon>
    </lineage>
</organism>
<dbReference type="InterPro" id="IPR051029">
    <property type="entry name" value="mRNA_Capping_Enz/RNA_Phosphat"/>
</dbReference>
<keyword evidence="6" id="KW-0547">Nucleotide-binding</keyword>
<evidence type="ECO:0000313" key="16">
    <source>
        <dbReference type="EMBL" id="KAJ6222243.1"/>
    </source>
</evidence>
<protein>
    <recommendedName>
        <fullName evidence="2">mRNA guanylyltransferase</fullName>
        <ecNumber evidence="2">2.7.7.50</ecNumber>
    </recommendedName>
</protein>
<feature type="compositionally biased region" description="Polar residues" evidence="13">
    <location>
        <begin position="328"/>
        <end position="356"/>
    </location>
</feature>
<proteinExistence type="predicted"/>
<dbReference type="Pfam" id="PF00782">
    <property type="entry name" value="DSPc"/>
    <property type="match status" value="1"/>
</dbReference>
<evidence type="ECO:0000259" key="14">
    <source>
        <dbReference type="PROSITE" id="PS50054"/>
    </source>
</evidence>
<dbReference type="InterPro" id="IPR013846">
    <property type="entry name" value="mRNA_cap_enzyme_C"/>
</dbReference>
<dbReference type="PROSITE" id="PS50054">
    <property type="entry name" value="TYR_PHOSPHATASE_DUAL"/>
    <property type="match status" value="1"/>
</dbReference>
<dbReference type="PROSITE" id="PS00383">
    <property type="entry name" value="TYR_PHOSPHATASE_1"/>
    <property type="match status" value="1"/>
</dbReference>
<dbReference type="Pfam" id="PF01331">
    <property type="entry name" value="mRNA_cap_enzyme"/>
    <property type="match status" value="1"/>
</dbReference>
<evidence type="ECO:0000256" key="12">
    <source>
        <dbReference type="ARBA" id="ARBA00044624"/>
    </source>
</evidence>
<evidence type="ECO:0000256" key="7">
    <source>
        <dbReference type="ARBA" id="ARBA00022801"/>
    </source>
</evidence>
<dbReference type="OMA" id="FWDIWMS"/>
<evidence type="ECO:0000256" key="13">
    <source>
        <dbReference type="SAM" id="MobiDB-lite"/>
    </source>
</evidence>
<dbReference type="EC" id="2.7.7.50" evidence="2"/>
<dbReference type="Proteomes" id="UP001142055">
    <property type="component" value="Chromosome 1"/>
</dbReference>
<evidence type="ECO:0000256" key="1">
    <source>
        <dbReference type="ARBA" id="ARBA00004123"/>
    </source>
</evidence>
<keyword evidence="5" id="KW-0548">Nucleotidyltransferase</keyword>
<dbReference type="InterPro" id="IPR001339">
    <property type="entry name" value="mRNA_cap_enzyme_adenylation"/>
</dbReference>
<evidence type="ECO:0000313" key="17">
    <source>
        <dbReference type="Proteomes" id="UP001142055"/>
    </source>
</evidence>
<dbReference type="Gene3D" id="3.30.470.30">
    <property type="entry name" value="DNA ligase/mRNA capping enzyme"/>
    <property type="match status" value="1"/>
</dbReference>
<keyword evidence="10" id="KW-0342">GTP-binding</keyword>
<gene>
    <name evidence="16" type="ORF">RDWZM_000788</name>
</gene>
<keyword evidence="3" id="KW-0507">mRNA processing</keyword>
<dbReference type="InterPro" id="IPR000340">
    <property type="entry name" value="Dual-sp_phosphatase_cat-dom"/>
</dbReference>
<dbReference type="AlphaFoldDB" id="A0A9Q0M9J3"/>
<dbReference type="GO" id="GO:0005524">
    <property type="term" value="F:ATP binding"/>
    <property type="evidence" value="ECO:0007669"/>
    <property type="project" value="InterPro"/>
</dbReference>
<dbReference type="GO" id="GO:0004484">
    <property type="term" value="F:mRNA guanylyltransferase activity"/>
    <property type="evidence" value="ECO:0007669"/>
    <property type="project" value="UniProtKB-EC"/>
</dbReference>
<dbReference type="Pfam" id="PF22785">
    <property type="entry name" value="Tc-R-P"/>
    <property type="match status" value="1"/>
</dbReference>
<comment type="catalytic activity">
    <reaction evidence="12">
        <text>a 5'-end diphospho-ribonucleoside in mRNA + GTP + H(+) = a 5'-end (5'-triphosphoguanosine)-ribonucleoside in mRNA + diphosphate</text>
        <dbReference type="Rhea" id="RHEA:67012"/>
        <dbReference type="Rhea" id="RHEA-COMP:17165"/>
        <dbReference type="Rhea" id="RHEA-COMP:17166"/>
        <dbReference type="ChEBI" id="CHEBI:15378"/>
        <dbReference type="ChEBI" id="CHEBI:33019"/>
        <dbReference type="ChEBI" id="CHEBI:37565"/>
        <dbReference type="ChEBI" id="CHEBI:167616"/>
        <dbReference type="ChEBI" id="CHEBI:167617"/>
        <dbReference type="EC" id="2.7.7.50"/>
    </reaction>
    <physiologicalReaction direction="left-to-right" evidence="12">
        <dbReference type="Rhea" id="RHEA:67013"/>
    </physiologicalReaction>
</comment>
<dbReference type="InterPro" id="IPR029021">
    <property type="entry name" value="Prot-tyrosine_phosphatase-like"/>
</dbReference>
<evidence type="ECO:0000256" key="8">
    <source>
        <dbReference type="ARBA" id="ARBA00022912"/>
    </source>
</evidence>
<dbReference type="SUPFAM" id="SSF52799">
    <property type="entry name" value="(Phosphotyrosine protein) phosphatases II"/>
    <property type="match status" value="2"/>
</dbReference>
<dbReference type="InterPro" id="IPR020422">
    <property type="entry name" value="TYR_PHOSPHATASE_DUAL_dom"/>
</dbReference>
<feature type="domain" description="Tyrosine specific protein phosphatases" evidence="15">
    <location>
        <begin position="100"/>
        <end position="134"/>
    </location>
</feature>
<keyword evidence="7" id="KW-0378">Hydrolase</keyword>
<dbReference type="InterPro" id="IPR012340">
    <property type="entry name" value="NA-bd_OB-fold"/>
</dbReference>
<keyword evidence="11" id="KW-0539">Nucleus</keyword>
<dbReference type="GO" id="GO:0005525">
    <property type="term" value="F:GTP binding"/>
    <property type="evidence" value="ECO:0007669"/>
    <property type="project" value="UniProtKB-KW"/>
</dbReference>
<accession>A0A9Q0M9J3</accession>
<comment type="caution">
    <text evidence="16">The sequence shown here is derived from an EMBL/GenBank/DDBJ whole genome shotgun (WGS) entry which is preliminary data.</text>
</comment>
<dbReference type="FunFam" id="3.30.470.30:FF:000040">
    <property type="entry name" value="mRNA-capping enzyme"/>
    <property type="match status" value="1"/>
</dbReference>
<feature type="domain" description="Tyrosine specific protein phosphatases" evidence="15">
    <location>
        <begin position="222"/>
        <end position="289"/>
    </location>
</feature>
<dbReference type="InterPro" id="IPR017074">
    <property type="entry name" value="mRNA_cap_enz_bifunc"/>
</dbReference>
<evidence type="ECO:0000256" key="11">
    <source>
        <dbReference type="ARBA" id="ARBA00023242"/>
    </source>
</evidence>
<evidence type="ECO:0000256" key="3">
    <source>
        <dbReference type="ARBA" id="ARBA00022664"/>
    </source>
</evidence>
<dbReference type="PIRSF" id="PIRSF036958">
    <property type="entry name" value="mRNA_capping_HCE"/>
    <property type="match status" value="1"/>
</dbReference>
<dbReference type="GO" id="GO:0005634">
    <property type="term" value="C:nucleus"/>
    <property type="evidence" value="ECO:0007669"/>
    <property type="project" value="UniProtKB-SubCell"/>
</dbReference>
<dbReference type="InterPro" id="IPR016130">
    <property type="entry name" value="Tyr_Pase_AS"/>
</dbReference>
<dbReference type="SUPFAM" id="SSF56091">
    <property type="entry name" value="DNA ligase/mRNA capping enzyme, catalytic domain"/>
    <property type="match status" value="1"/>
</dbReference>
<dbReference type="SUPFAM" id="SSF50249">
    <property type="entry name" value="Nucleic acid-binding proteins"/>
    <property type="match status" value="1"/>
</dbReference>
<dbReference type="PANTHER" id="PTHR10367:SF17">
    <property type="entry name" value="MRNA-CAPPING ENZYME"/>
    <property type="match status" value="1"/>
</dbReference>
<evidence type="ECO:0000256" key="10">
    <source>
        <dbReference type="ARBA" id="ARBA00023134"/>
    </source>
</evidence>
<dbReference type="GO" id="GO:0006370">
    <property type="term" value="P:7-methylguanosine mRNA capping"/>
    <property type="evidence" value="ECO:0007669"/>
    <property type="project" value="UniProtKB-KW"/>
</dbReference>
<dbReference type="Gene3D" id="2.40.50.140">
    <property type="entry name" value="Nucleic acid-binding proteins"/>
    <property type="match status" value="1"/>
</dbReference>
<name>A0A9Q0M9J3_BLOTA</name>
<dbReference type="InterPro" id="IPR000387">
    <property type="entry name" value="Tyr_Pase_dom"/>
</dbReference>
<evidence type="ECO:0000256" key="9">
    <source>
        <dbReference type="ARBA" id="ARBA00023042"/>
    </source>
</evidence>
<sequence>MKSKALRKWKAISIHGNPIEGIFVPFKTPFDNRNIAPEYHFTVQDFINVVKEKKFNVGLVIDLTNTERYYDKSIIKYYGIDHFRLPCRGFDETPSNDEIEEFNTKCCEFMKSNPGKLIAVHCTHGCNRTGFLIVKILKLLLTRVICFAFIPSSAEAPKALVVFTLVEDKRDSHSCALQIGLWIDLTNTHRYYNRRVVSSNGIEYMKINLRGHNSCPSDDQITQFIDICQEFLHQNPNIKIAVHCTHGFNRTGFLICTYLVLIHKWNIEDALNEFARARPPGIYKQDYIDELIRRFGSKHCDRRFLAPELPDWCNEDGLNQSDEDERSNSNGRHSYHSHSQPRQSNNRPSTSSSYLNSERDSSINNPFDGVNLVRDEYKIKQIQRLCTKMCNFDRNGFPGSHPISLTRDNIHLIREYDYMVSWKADGTRYMLMIIGENEMYFIDRNFRVYQLVHVKFLKKNTNESLNNTLLDGEMVIDTVNGKKYSRYLIYDIIYIDNQNVSGYNFRERLDFIYKQVFMPRENAKRTGLIDRSKEPIGIRMKDFCEIKDTYKYFTSKFIKVLSHEIDGLIFQPVRCPYTSGRCDAILKWKPPSHNSIDFRLKICDRNDDDHRGRGGQIGLLFVGQQSHPFAEIEVTKALRNYHNKIVECRYNTEIQGWEFMRERTDKSYPNALETAKAVWRSMVEPVTQQFLLDYIHETVGLNSS</sequence>
<dbReference type="PANTHER" id="PTHR10367">
    <property type="entry name" value="MRNA-CAPPING ENZYME"/>
    <property type="match status" value="1"/>
</dbReference>